<dbReference type="GO" id="GO:0043165">
    <property type="term" value="P:Gram-negative-bacterium-type cell outer membrane assembly"/>
    <property type="evidence" value="ECO:0007669"/>
    <property type="project" value="InterPro"/>
</dbReference>
<dbReference type="GO" id="GO:0019867">
    <property type="term" value="C:outer membrane"/>
    <property type="evidence" value="ECO:0007669"/>
    <property type="project" value="InterPro"/>
</dbReference>
<dbReference type="InterPro" id="IPR007485">
    <property type="entry name" value="LPS_assembly_LptE"/>
</dbReference>
<dbReference type="EMBL" id="QOCE01000012">
    <property type="protein sequence ID" value="RBW60104.1"/>
    <property type="molecule type" value="Genomic_DNA"/>
</dbReference>
<evidence type="ECO:0000313" key="1">
    <source>
        <dbReference type="EMBL" id="RBW60104.1"/>
    </source>
</evidence>
<gene>
    <name evidence="1" type="ORF">DS909_05060</name>
</gene>
<proteinExistence type="predicted"/>
<dbReference type="AlphaFoldDB" id="A0A366X540"/>
<dbReference type="Pfam" id="PF04390">
    <property type="entry name" value="LptE"/>
    <property type="match status" value="1"/>
</dbReference>
<comment type="caution">
    <text evidence="1">The sequence shown here is derived from an EMBL/GenBank/DDBJ whole genome shotgun (WGS) entry which is preliminary data.</text>
</comment>
<reference evidence="1 2" key="1">
    <citation type="submission" date="2018-07" db="EMBL/GenBank/DDBJ databases">
        <title>Modular assembly of carbohydrate-degrading microbial communities in the ocean.</title>
        <authorList>
            <person name="Enke T.N."/>
            <person name="Datta M.S."/>
            <person name="Schwartzman J.A."/>
            <person name="Cermak N."/>
            <person name="Schmitz D.A."/>
            <person name="Barrere J."/>
            <person name="Cordero O.X."/>
        </authorList>
    </citation>
    <scope>NUCLEOTIDE SEQUENCE [LARGE SCALE GENOMIC DNA]</scope>
    <source>
        <strain evidence="1 2">C3M10</strain>
    </source>
</reference>
<protein>
    <recommendedName>
        <fullName evidence="3">LPS-assembly lipoprotein</fullName>
    </recommendedName>
</protein>
<dbReference type="OrthoDB" id="7629596at2"/>
<dbReference type="Gene3D" id="3.30.160.150">
    <property type="entry name" value="Lipoprotein like domain"/>
    <property type="match status" value="1"/>
</dbReference>
<name>A0A366X540_9RHOB</name>
<accession>A0A366X540</accession>
<dbReference type="Proteomes" id="UP000252706">
    <property type="component" value="Unassembled WGS sequence"/>
</dbReference>
<evidence type="ECO:0008006" key="3">
    <source>
        <dbReference type="Google" id="ProtNLM"/>
    </source>
</evidence>
<evidence type="ECO:0000313" key="2">
    <source>
        <dbReference type="Proteomes" id="UP000252706"/>
    </source>
</evidence>
<dbReference type="RefSeq" id="WP_113822464.1">
    <property type="nucleotide sequence ID" value="NZ_QOCE01000012.1"/>
</dbReference>
<organism evidence="1 2">
    <name type="scientific">Phaeobacter gallaeciensis</name>
    <dbReference type="NCBI Taxonomy" id="60890"/>
    <lineage>
        <taxon>Bacteria</taxon>
        <taxon>Pseudomonadati</taxon>
        <taxon>Pseudomonadota</taxon>
        <taxon>Alphaproteobacteria</taxon>
        <taxon>Rhodobacterales</taxon>
        <taxon>Roseobacteraceae</taxon>
        <taxon>Phaeobacter</taxon>
    </lineage>
</organism>
<sequence length="147" mass="15815">MISACGFEPVYGTGGTGSALRGKVEVSAPDTVDTYLLVQNLEQRLGRSSNAEYDLNVTLETEFQGQAITASNETTRYSIVGQADYTLLSVETGEIVASGNVRNFTGYSATGSTVDTLASERDARKRLMMILADQLTTQLYATVELPK</sequence>